<evidence type="ECO:0000256" key="16">
    <source>
        <dbReference type="ARBA" id="ARBA00023204"/>
    </source>
</evidence>
<keyword evidence="18" id="KW-0511">Multifunctional enzyme</keyword>
<keyword evidence="12" id="KW-0067">ATP-binding</keyword>
<comment type="similarity">
    <text evidence="22">In the N-terminal section; belongs to the LigD polymerase family.</text>
</comment>
<keyword evidence="14" id="KW-0238">DNA-binding</keyword>
<evidence type="ECO:0000256" key="13">
    <source>
        <dbReference type="ARBA" id="ARBA00022932"/>
    </source>
</evidence>
<comment type="caution">
    <text evidence="25">The sequence shown here is derived from an EMBL/GenBank/DDBJ whole genome shotgun (WGS) entry which is preliminary data.</text>
</comment>
<keyword evidence="8" id="KW-0547">Nucleotide-binding</keyword>
<dbReference type="GO" id="GO:0004527">
    <property type="term" value="F:exonuclease activity"/>
    <property type="evidence" value="ECO:0007669"/>
    <property type="project" value="UniProtKB-KW"/>
</dbReference>
<dbReference type="CDD" id="cd07971">
    <property type="entry name" value="OBF_DNA_ligase_LigD"/>
    <property type="match status" value="1"/>
</dbReference>
<dbReference type="Gene3D" id="2.40.50.140">
    <property type="entry name" value="Nucleic acid-binding proteins"/>
    <property type="match status" value="1"/>
</dbReference>
<dbReference type="Pfam" id="PF01068">
    <property type="entry name" value="DNA_ligase_A_M"/>
    <property type="match status" value="1"/>
</dbReference>
<dbReference type="SUPFAM" id="SSF56091">
    <property type="entry name" value="DNA ligase/mRNA capping enzyme, catalytic domain"/>
    <property type="match status" value="1"/>
</dbReference>
<dbReference type="NCBIfam" id="TIGR02778">
    <property type="entry name" value="ligD_pol"/>
    <property type="match status" value="1"/>
</dbReference>
<evidence type="ECO:0000256" key="9">
    <source>
        <dbReference type="ARBA" id="ARBA00022763"/>
    </source>
</evidence>
<name>A0A2U1ZUN1_9MICO</name>
<dbReference type="PROSITE" id="PS50160">
    <property type="entry name" value="DNA_LIGASE_A3"/>
    <property type="match status" value="1"/>
</dbReference>
<dbReference type="EC" id="6.5.1.1" evidence="2"/>
<evidence type="ECO:0000256" key="20">
    <source>
        <dbReference type="ARBA" id="ARBA00034003"/>
    </source>
</evidence>
<dbReference type="Pfam" id="PF04679">
    <property type="entry name" value="DNA_ligase_A_C"/>
    <property type="match status" value="1"/>
</dbReference>
<keyword evidence="6" id="KW-0540">Nuclease</keyword>
<evidence type="ECO:0000313" key="26">
    <source>
        <dbReference type="Proteomes" id="UP000245166"/>
    </source>
</evidence>
<feature type="domain" description="ATP-dependent DNA ligase family profile" evidence="24">
    <location>
        <begin position="473"/>
        <end position="597"/>
    </location>
</feature>
<keyword evidence="9" id="KW-0227">DNA damage</keyword>
<evidence type="ECO:0000256" key="18">
    <source>
        <dbReference type="ARBA" id="ARBA00023268"/>
    </source>
</evidence>
<dbReference type="GO" id="GO:0046872">
    <property type="term" value="F:metal ion binding"/>
    <property type="evidence" value="ECO:0007669"/>
    <property type="project" value="UniProtKB-KW"/>
</dbReference>
<keyword evidence="4" id="KW-0808">Transferase</keyword>
<dbReference type="GO" id="GO:0003677">
    <property type="term" value="F:DNA binding"/>
    <property type="evidence" value="ECO:0007669"/>
    <property type="project" value="UniProtKB-KW"/>
</dbReference>
<comment type="catalytic activity">
    <reaction evidence="20">
        <text>ATP + (deoxyribonucleotide)n-3'-hydroxyl + 5'-phospho-(deoxyribonucleotide)m = (deoxyribonucleotide)n+m + AMP + diphosphate.</text>
        <dbReference type="EC" id="6.5.1.1"/>
    </reaction>
</comment>
<keyword evidence="7" id="KW-0479">Metal-binding</keyword>
<dbReference type="Gene3D" id="3.90.920.10">
    <property type="entry name" value="DNA primase, PRIM domain"/>
    <property type="match status" value="1"/>
</dbReference>
<comment type="similarity">
    <text evidence="21">In the C-terminal section; belongs to the ATP-dependent DNA ligase family.</text>
</comment>
<evidence type="ECO:0000256" key="6">
    <source>
        <dbReference type="ARBA" id="ARBA00022722"/>
    </source>
</evidence>
<dbReference type="Pfam" id="PF21686">
    <property type="entry name" value="LigD_Prim-Pol"/>
    <property type="match status" value="1"/>
</dbReference>
<dbReference type="GO" id="GO:0003887">
    <property type="term" value="F:DNA-directed DNA polymerase activity"/>
    <property type="evidence" value="ECO:0007669"/>
    <property type="project" value="UniProtKB-KW"/>
</dbReference>
<keyword evidence="17" id="KW-0464">Manganese</keyword>
<sequence>MPSGSGAAQQVRVGERTIRLTNPDKVLFPGDDTVGPTTKAELVAYYWRIAPVVLPHLAGRIVTRKRWPHGTGPVPGSHVKDQEPFFTKNLDSGTPDWVARAAVVHHEREVTYPLATEDAVLVWCAQMASIELHVPQWRLPADVIAGRRAFVLDGADTHPDRLVVDLDPGPGVGLDECVEVALAAKELLDDVGFASVPVTSGSKGIHLYAALEGVSSAAASAFAAELASSLVAELPTLAIMQMKRDLRESKVFVDHTQNNAAKTTVSPYSVRGRVQPWVAAPRTWEELEAGGLAQLRIEEVLERAEDGDPFSALTPADVAEAGGEAPSPHPAISFSAPEERSAGEGGATPASRSGTTPASRAKPTGTLGRGLSPMLATAHDPFTHADLDPDRWAFEPKWDGYRTLVLVDDGVVRFRGRSGRDLTSEFTGLTELPHHLEDHSAVLDAEIVALSEGRPSFHVLQEHGTAPRPPLRLLVFDVLELDGVDLTGHRWTDRRDVLEALDLPEADQAAIGDGDGGWLVTPLLAGGLDDALGASAAVDGEGVIAKRRDATYSSGRRSHAWVKVKHETEARVVVGGWRPGQGRRAGGIGSLLLGVREPDGGLRYVGKVGTGFTDAELDRLLGVLEPLRGRKNPFTTPVPGPEAKVAVWVSPDVEGEVSFDSWTPDGVLRAARWKGQA</sequence>
<dbReference type="InterPro" id="IPR012340">
    <property type="entry name" value="NA-bd_OB-fold"/>
</dbReference>
<evidence type="ECO:0000256" key="21">
    <source>
        <dbReference type="ARBA" id="ARBA00049981"/>
    </source>
</evidence>
<evidence type="ECO:0000313" key="25">
    <source>
        <dbReference type="EMBL" id="PWD50663.1"/>
    </source>
</evidence>
<keyword evidence="10" id="KW-0378">Hydrolase</keyword>
<dbReference type="NCBIfam" id="TIGR02779">
    <property type="entry name" value="NHEJ_ligase_lig"/>
    <property type="match status" value="1"/>
</dbReference>
<keyword evidence="16" id="KW-0234">DNA repair</keyword>
<dbReference type="GO" id="GO:0006310">
    <property type="term" value="P:DNA recombination"/>
    <property type="evidence" value="ECO:0007669"/>
    <property type="project" value="UniProtKB-KW"/>
</dbReference>
<dbReference type="InterPro" id="IPR014145">
    <property type="entry name" value="LigD_pol_dom"/>
</dbReference>
<protein>
    <recommendedName>
        <fullName evidence="2">DNA ligase (ATP)</fullName>
        <ecNumber evidence="2">6.5.1.1</ecNumber>
    </recommendedName>
    <alternativeName>
        <fullName evidence="19">NHEJ DNA polymerase</fullName>
    </alternativeName>
</protein>
<evidence type="ECO:0000256" key="3">
    <source>
        <dbReference type="ARBA" id="ARBA00022598"/>
    </source>
</evidence>
<dbReference type="PANTHER" id="PTHR42705">
    <property type="entry name" value="BIFUNCTIONAL NON-HOMOLOGOUS END JOINING PROTEIN LIGD"/>
    <property type="match status" value="1"/>
</dbReference>
<keyword evidence="11" id="KW-0269">Exonuclease</keyword>
<evidence type="ECO:0000256" key="7">
    <source>
        <dbReference type="ARBA" id="ARBA00022723"/>
    </source>
</evidence>
<dbReference type="InterPro" id="IPR014146">
    <property type="entry name" value="LigD_ligase_dom"/>
</dbReference>
<evidence type="ECO:0000256" key="10">
    <source>
        <dbReference type="ARBA" id="ARBA00022801"/>
    </source>
</evidence>
<dbReference type="OrthoDB" id="9802472at2"/>
<reference evidence="25 26" key="1">
    <citation type="submission" date="2018-03" db="EMBL/GenBank/DDBJ databases">
        <title>Genome assembly of novel Miniimonas species PCH200.</title>
        <authorList>
            <person name="Thakur V."/>
            <person name="Kumar V."/>
            <person name="Singh D."/>
        </authorList>
    </citation>
    <scope>NUCLEOTIDE SEQUENCE [LARGE SCALE GENOMIC DNA]</scope>
    <source>
        <strain evidence="25 26">PCH200</strain>
    </source>
</reference>
<evidence type="ECO:0000256" key="19">
    <source>
        <dbReference type="ARBA" id="ARBA00029943"/>
    </source>
</evidence>
<evidence type="ECO:0000256" key="23">
    <source>
        <dbReference type="SAM" id="MobiDB-lite"/>
    </source>
</evidence>
<dbReference type="InterPro" id="IPR012309">
    <property type="entry name" value="DNA_ligase_ATP-dep_C"/>
</dbReference>
<evidence type="ECO:0000256" key="12">
    <source>
        <dbReference type="ARBA" id="ARBA00022840"/>
    </source>
</evidence>
<keyword evidence="13" id="KW-0239">DNA-directed DNA polymerase</keyword>
<evidence type="ECO:0000256" key="2">
    <source>
        <dbReference type="ARBA" id="ARBA00012727"/>
    </source>
</evidence>
<keyword evidence="26" id="KW-1185">Reference proteome</keyword>
<evidence type="ECO:0000256" key="8">
    <source>
        <dbReference type="ARBA" id="ARBA00022741"/>
    </source>
</evidence>
<dbReference type="EMBL" id="PYHR01000002">
    <property type="protein sequence ID" value="PWD50663.1"/>
    <property type="molecule type" value="Genomic_DNA"/>
</dbReference>
<keyword evidence="15" id="KW-0233">DNA recombination</keyword>
<proteinExistence type="inferred from homology"/>
<dbReference type="GO" id="GO:0006281">
    <property type="term" value="P:DNA repair"/>
    <property type="evidence" value="ECO:0007669"/>
    <property type="project" value="UniProtKB-KW"/>
</dbReference>
<organism evidence="25 26">
    <name type="scientific">Serinibacter arcticus</name>
    <dbReference type="NCBI Taxonomy" id="1655435"/>
    <lineage>
        <taxon>Bacteria</taxon>
        <taxon>Bacillati</taxon>
        <taxon>Actinomycetota</taxon>
        <taxon>Actinomycetes</taxon>
        <taxon>Micrococcales</taxon>
        <taxon>Beutenbergiaceae</taxon>
        <taxon>Serinibacter</taxon>
    </lineage>
</organism>
<evidence type="ECO:0000256" key="11">
    <source>
        <dbReference type="ARBA" id="ARBA00022839"/>
    </source>
</evidence>
<evidence type="ECO:0000256" key="5">
    <source>
        <dbReference type="ARBA" id="ARBA00022695"/>
    </source>
</evidence>
<dbReference type="GO" id="GO:0003910">
    <property type="term" value="F:DNA ligase (ATP) activity"/>
    <property type="evidence" value="ECO:0007669"/>
    <property type="project" value="UniProtKB-EC"/>
</dbReference>
<keyword evidence="3 25" id="KW-0436">Ligase</keyword>
<feature type="region of interest" description="Disordered" evidence="23">
    <location>
        <begin position="319"/>
        <end position="375"/>
    </location>
</feature>
<evidence type="ECO:0000256" key="4">
    <source>
        <dbReference type="ARBA" id="ARBA00022679"/>
    </source>
</evidence>
<evidence type="ECO:0000256" key="14">
    <source>
        <dbReference type="ARBA" id="ARBA00023125"/>
    </source>
</evidence>
<dbReference type="InterPro" id="IPR052171">
    <property type="entry name" value="NHEJ_LigD"/>
</dbReference>
<dbReference type="CDD" id="cd07906">
    <property type="entry name" value="Adenylation_DNA_ligase_LigD_LigC"/>
    <property type="match status" value="1"/>
</dbReference>
<comment type="cofactor">
    <cofactor evidence="1">
        <name>Mn(2+)</name>
        <dbReference type="ChEBI" id="CHEBI:29035"/>
    </cofactor>
</comment>
<dbReference type="SUPFAM" id="SSF50249">
    <property type="entry name" value="Nucleic acid-binding proteins"/>
    <property type="match status" value="1"/>
</dbReference>
<evidence type="ECO:0000256" key="15">
    <source>
        <dbReference type="ARBA" id="ARBA00023172"/>
    </source>
</evidence>
<dbReference type="AlphaFoldDB" id="A0A2U1ZUN1"/>
<dbReference type="GO" id="GO:0005524">
    <property type="term" value="F:ATP binding"/>
    <property type="evidence" value="ECO:0007669"/>
    <property type="project" value="UniProtKB-KW"/>
</dbReference>
<dbReference type="RefSeq" id="WP_109229044.1">
    <property type="nucleotide sequence ID" value="NZ_PYHR01000002.1"/>
</dbReference>
<evidence type="ECO:0000256" key="22">
    <source>
        <dbReference type="ARBA" id="ARBA00049990"/>
    </source>
</evidence>
<dbReference type="Gene3D" id="3.30.1490.70">
    <property type="match status" value="1"/>
</dbReference>
<evidence type="ECO:0000256" key="1">
    <source>
        <dbReference type="ARBA" id="ARBA00001936"/>
    </source>
</evidence>
<dbReference type="InterPro" id="IPR012310">
    <property type="entry name" value="DNA_ligase_ATP-dep_cent"/>
</dbReference>
<gene>
    <name evidence="25" type="ORF">C8046_08345</name>
</gene>
<dbReference type="Proteomes" id="UP000245166">
    <property type="component" value="Unassembled WGS sequence"/>
</dbReference>
<dbReference type="PANTHER" id="PTHR42705:SF2">
    <property type="entry name" value="BIFUNCTIONAL NON-HOMOLOGOUS END JOINING PROTEIN LIGD"/>
    <property type="match status" value="1"/>
</dbReference>
<dbReference type="Gene3D" id="3.30.470.30">
    <property type="entry name" value="DNA ligase/mRNA capping enzyme"/>
    <property type="match status" value="1"/>
</dbReference>
<evidence type="ECO:0000259" key="24">
    <source>
        <dbReference type="PROSITE" id="PS50160"/>
    </source>
</evidence>
<evidence type="ECO:0000256" key="17">
    <source>
        <dbReference type="ARBA" id="ARBA00023211"/>
    </source>
</evidence>
<accession>A0A2U1ZUN1</accession>
<keyword evidence="5" id="KW-0548">Nucleotidyltransferase</keyword>